<evidence type="ECO:0000256" key="1">
    <source>
        <dbReference type="PROSITE-ProRule" id="PRU00409"/>
    </source>
</evidence>
<organism evidence="3 4">
    <name type="scientific">Geodermatophilus amargosae</name>
    <dbReference type="NCBI Taxonomy" id="1296565"/>
    <lineage>
        <taxon>Bacteria</taxon>
        <taxon>Bacillati</taxon>
        <taxon>Actinomycetota</taxon>
        <taxon>Actinomycetes</taxon>
        <taxon>Geodermatophilales</taxon>
        <taxon>Geodermatophilaceae</taxon>
        <taxon>Geodermatophilus</taxon>
    </lineage>
</organism>
<dbReference type="InterPro" id="IPR053191">
    <property type="entry name" value="DcsG_Biosynth_Enzyme"/>
</dbReference>
<dbReference type="AlphaFoldDB" id="A0A1I7BTY5"/>
<reference evidence="4" key="1">
    <citation type="submission" date="2016-10" db="EMBL/GenBank/DDBJ databases">
        <authorList>
            <person name="Varghese N."/>
            <person name="Submissions S."/>
        </authorList>
    </citation>
    <scope>NUCLEOTIDE SEQUENCE [LARGE SCALE GENOMIC DNA]</scope>
    <source>
        <strain evidence="4">DSM 46136</strain>
    </source>
</reference>
<protein>
    <recommendedName>
        <fullName evidence="2">ATP-grasp domain-containing protein</fullName>
    </recommendedName>
</protein>
<evidence type="ECO:0000313" key="4">
    <source>
        <dbReference type="Proteomes" id="UP000199546"/>
    </source>
</evidence>
<dbReference type="PROSITE" id="PS50975">
    <property type="entry name" value="ATP_GRASP"/>
    <property type="match status" value="1"/>
</dbReference>
<dbReference type="PANTHER" id="PTHR39217">
    <property type="match status" value="1"/>
</dbReference>
<proteinExistence type="predicted"/>
<dbReference type="STRING" id="1296565.SAMN05660657_03810"/>
<dbReference type="RefSeq" id="WP_093581792.1">
    <property type="nucleotide sequence ID" value="NZ_FPBA01000016.1"/>
</dbReference>
<evidence type="ECO:0000313" key="3">
    <source>
        <dbReference type="EMBL" id="SFT90656.1"/>
    </source>
</evidence>
<dbReference type="PANTHER" id="PTHR39217:SF1">
    <property type="entry name" value="GLUTATHIONE SYNTHETASE"/>
    <property type="match status" value="1"/>
</dbReference>
<dbReference type="GO" id="GO:0005524">
    <property type="term" value="F:ATP binding"/>
    <property type="evidence" value="ECO:0007669"/>
    <property type="project" value="UniProtKB-UniRule"/>
</dbReference>
<dbReference type="EMBL" id="FPBA01000016">
    <property type="protein sequence ID" value="SFT90656.1"/>
    <property type="molecule type" value="Genomic_DNA"/>
</dbReference>
<sequence>MPDVLLASCAAAAGRDEDEPLLLAALAAEGLAASSADWADGDVDWAAAAAVVVRSAWDYAPRRDEFLTWARRVESGTRLLNPAAVLAWNTDKRYLRELAATGVPVVPTAWAEEPGGVDAALARWPGDVVVKPVVSAGARDTARFSSAERADARAAAGGILASGRAVMVQPYLDRLDAEGETGLVYLDGAASHAFGKGALLAGEALGPGLYAEEEITPRTATAEQQALGDRVLAWVGERTGTVPLYARVDLVPGEDGAPQVIEVELTEPSLFLTTDAGAAARLAGAVRARLS</sequence>
<dbReference type="InterPro" id="IPR011761">
    <property type="entry name" value="ATP-grasp"/>
</dbReference>
<keyword evidence="4" id="KW-1185">Reference proteome</keyword>
<keyword evidence="1" id="KW-0067">ATP-binding</keyword>
<feature type="domain" description="ATP-grasp" evidence="2">
    <location>
        <begin position="95"/>
        <end position="291"/>
    </location>
</feature>
<dbReference type="OrthoDB" id="3373978at2"/>
<accession>A0A1I7BTY5</accession>
<dbReference type="GO" id="GO:0046872">
    <property type="term" value="F:metal ion binding"/>
    <property type="evidence" value="ECO:0007669"/>
    <property type="project" value="InterPro"/>
</dbReference>
<gene>
    <name evidence="3" type="ORF">SAMN05660657_03810</name>
</gene>
<keyword evidence="1" id="KW-0547">Nucleotide-binding</keyword>
<evidence type="ECO:0000259" key="2">
    <source>
        <dbReference type="PROSITE" id="PS50975"/>
    </source>
</evidence>
<dbReference type="SUPFAM" id="SSF56059">
    <property type="entry name" value="Glutathione synthetase ATP-binding domain-like"/>
    <property type="match status" value="1"/>
</dbReference>
<dbReference type="Proteomes" id="UP000199546">
    <property type="component" value="Unassembled WGS sequence"/>
</dbReference>
<name>A0A1I7BTY5_9ACTN</name>